<dbReference type="Gene3D" id="3.40.50.1820">
    <property type="entry name" value="alpha/beta hydrolase"/>
    <property type="match status" value="1"/>
</dbReference>
<feature type="signal peptide" evidence="2">
    <location>
        <begin position="1"/>
        <end position="28"/>
    </location>
</feature>
<dbReference type="EMBL" id="JBITLV010000004">
    <property type="protein sequence ID" value="MFI7588362.1"/>
    <property type="molecule type" value="Genomic_DNA"/>
</dbReference>
<accession>A0ABW8ARW8</accession>
<dbReference type="Proteomes" id="UP001612915">
    <property type="component" value="Unassembled WGS sequence"/>
</dbReference>
<proteinExistence type="predicted"/>
<organism evidence="3 4">
    <name type="scientific">Spongisporangium articulatum</name>
    <dbReference type="NCBI Taxonomy" id="3362603"/>
    <lineage>
        <taxon>Bacteria</taxon>
        <taxon>Bacillati</taxon>
        <taxon>Actinomycetota</taxon>
        <taxon>Actinomycetes</taxon>
        <taxon>Kineosporiales</taxon>
        <taxon>Kineosporiaceae</taxon>
        <taxon>Spongisporangium</taxon>
    </lineage>
</organism>
<evidence type="ECO:0000256" key="2">
    <source>
        <dbReference type="SAM" id="SignalP"/>
    </source>
</evidence>
<feature type="chain" id="PRO_5045695400" evidence="2">
    <location>
        <begin position="29"/>
        <end position="323"/>
    </location>
</feature>
<dbReference type="InterPro" id="IPR002918">
    <property type="entry name" value="Lipase_EstA/Esterase_EstB"/>
</dbReference>
<dbReference type="Pfam" id="PF01674">
    <property type="entry name" value="Lipase_2"/>
    <property type="match status" value="1"/>
</dbReference>
<comment type="caution">
    <text evidence="3">The sequence shown here is derived from an EMBL/GenBank/DDBJ whole genome shotgun (WGS) entry which is preliminary data.</text>
</comment>
<name>A0ABW8ARW8_9ACTN</name>
<evidence type="ECO:0000313" key="3">
    <source>
        <dbReference type="EMBL" id="MFI7588362.1"/>
    </source>
</evidence>
<dbReference type="PANTHER" id="PTHR32015:SF1">
    <property type="entry name" value="LIPASE"/>
    <property type="match status" value="1"/>
</dbReference>
<dbReference type="RefSeq" id="WP_398281780.1">
    <property type="nucleotide sequence ID" value="NZ_JBITLV010000004.1"/>
</dbReference>
<feature type="compositionally biased region" description="Polar residues" evidence="1">
    <location>
        <begin position="59"/>
        <end position="68"/>
    </location>
</feature>
<feature type="region of interest" description="Disordered" evidence="1">
    <location>
        <begin position="49"/>
        <end position="68"/>
    </location>
</feature>
<dbReference type="InterPro" id="IPR029058">
    <property type="entry name" value="AB_hydrolase_fold"/>
</dbReference>
<keyword evidence="4" id="KW-1185">Reference proteome</keyword>
<dbReference type="SUPFAM" id="SSF53474">
    <property type="entry name" value="alpha/beta-Hydrolases"/>
    <property type="match status" value="1"/>
</dbReference>
<keyword evidence="2" id="KW-0732">Signal</keyword>
<gene>
    <name evidence="3" type="ORF">ACIB24_14935</name>
</gene>
<protein>
    <submittedName>
        <fullName evidence="3">Esterase/lipase family protein</fullName>
    </submittedName>
</protein>
<sequence length="323" mass="34338">MRRRVAMAVATTAAVVGMVVGTTSSANAALNVNWNWAAGFIPNLPNSAQTPPGAENVSKAGSKSTCDWQRSPNKLPLILVHGTWEQQRDNWMAMSPFFKNQGYCVYTFNYGGNPGDVMWGWQSIAKSGGEMNDYINRVKAATGAPQVDLVGHSQGGVMPRYCIKYEPGCMASVRKFVALAGSNNGTTLSGIAKLGKFLGLLPAVSIVQPAAIDQTIGSKFMQKVNSCPDGTNYNVCKGDTVVYTSLQTNGDQVVTPYTGAFLSSEPGVPASQVTNTLVNKQCPLELAEHLGMTYSQNVASRAARALDGKTLPRCVVSLPYLGG</sequence>
<dbReference type="PANTHER" id="PTHR32015">
    <property type="entry name" value="FASTING INDUCED LIPASE"/>
    <property type="match status" value="1"/>
</dbReference>
<evidence type="ECO:0000313" key="4">
    <source>
        <dbReference type="Proteomes" id="UP001612915"/>
    </source>
</evidence>
<evidence type="ECO:0000256" key="1">
    <source>
        <dbReference type="SAM" id="MobiDB-lite"/>
    </source>
</evidence>
<reference evidence="3 4" key="1">
    <citation type="submission" date="2024-10" db="EMBL/GenBank/DDBJ databases">
        <title>The Natural Products Discovery Center: Release of the First 8490 Sequenced Strains for Exploring Actinobacteria Biosynthetic Diversity.</title>
        <authorList>
            <person name="Kalkreuter E."/>
            <person name="Kautsar S.A."/>
            <person name="Yang D."/>
            <person name="Bader C.D."/>
            <person name="Teijaro C.N."/>
            <person name="Fluegel L."/>
            <person name="Davis C.M."/>
            <person name="Simpson J.R."/>
            <person name="Lauterbach L."/>
            <person name="Steele A.D."/>
            <person name="Gui C."/>
            <person name="Meng S."/>
            <person name="Li G."/>
            <person name="Viehrig K."/>
            <person name="Ye F."/>
            <person name="Su P."/>
            <person name="Kiefer A.F."/>
            <person name="Nichols A."/>
            <person name="Cepeda A.J."/>
            <person name="Yan W."/>
            <person name="Fan B."/>
            <person name="Jiang Y."/>
            <person name="Adhikari A."/>
            <person name="Zheng C.-J."/>
            <person name="Schuster L."/>
            <person name="Cowan T.M."/>
            <person name="Smanski M.J."/>
            <person name="Chevrette M.G."/>
            <person name="De Carvalho L.P.S."/>
            <person name="Shen B."/>
        </authorList>
    </citation>
    <scope>NUCLEOTIDE SEQUENCE [LARGE SCALE GENOMIC DNA]</scope>
    <source>
        <strain evidence="3 4">NPDC049639</strain>
    </source>
</reference>